<evidence type="ECO:0000313" key="2">
    <source>
        <dbReference type="Proteomes" id="UP000269573"/>
    </source>
</evidence>
<dbReference type="Gene3D" id="2.30.110.10">
    <property type="entry name" value="Electron Transport, Fmn-binding Protein, Chain A"/>
    <property type="match status" value="1"/>
</dbReference>
<proteinExistence type="predicted"/>
<protein>
    <submittedName>
        <fullName evidence="1">Uncharacterized protein</fullName>
    </submittedName>
</protein>
<evidence type="ECO:0000313" key="1">
    <source>
        <dbReference type="EMBL" id="RNB88472.1"/>
    </source>
</evidence>
<gene>
    <name evidence="1" type="ORF">EDM59_04955</name>
</gene>
<dbReference type="InterPro" id="IPR012349">
    <property type="entry name" value="Split_barrel_FMN-bd"/>
</dbReference>
<comment type="caution">
    <text evidence="1">The sequence shown here is derived from an EMBL/GenBank/DDBJ whole genome shotgun (WGS) entry which is preliminary data.</text>
</comment>
<name>A0A3M8DK29_9BACL</name>
<sequence>MRYYVLCIHKATLVEIDSLLPKRFPYQNLANVEWRIEYMGKPVEELSQDMVSLIQGSTIMLLSVVHKESEKVYTTALSWVYAVNERKIRFAIDAKSEFVSILENDPDLVLTFIGLESVYAIIGKAAIKTRQTEGTTLKLAILEVDVQEVRDIIFYGGKIVTEPAFMKTYNAELVKKLDQEVKDIIYG</sequence>
<keyword evidence="2" id="KW-1185">Reference proteome</keyword>
<dbReference type="NCBIfam" id="NF005232">
    <property type="entry name" value="PRK06733.1"/>
    <property type="match status" value="1"/>
</dbReference>
<reference evidence="1 2" key="1">
    <citation type="submission" date="2018-10" db="EMBL/GenBank/DDBJ databases">
        <title>Phylogenomics of Brevibacillus.</title>
        <authorList>
            <person name="Dunlap C."/>
        </authorList>
    </citation>
    <scope>NUCLEOTIDE SEQUENCE [LARGE SCALE GENOMIC DNA]</scope>
    <source>
        <strain evidence="1 2">JCM 15774</strain>
    </source>
</reference>
<dbReference type="EMBL" id="RHHU01000003">
    <property type="protein sequence ID" value="RNB88472.1"/>
    <property type="molecule type" value="Genomic_DNA"/>
</dbReference>
<organism evidence="1 2">
    <name type="scientific">Brevibacillus nitrificans</name>
    <dbReference type="NCBI Taxonomy" id="651560"/>
    <lineage>
        <taxon>Bacteria</taxon>
        <taxon>Bacillati</taxon>
        <taxon>Bacillota</taxon>
        <taxon>Bacilli</taxon>
        <taxon>Bacillales</taxon>
        <taxon>Paenibacillaceae</taxon>
        <taxon>Brevibacillus</taxon>
    </lineage>
</organism>
<dbReference type="SUPFAM" id="SSF50475">
    <property type="entry name" value="FMN-binding split barrel"/>
    <property type="match status" value="1"/>
</dbReference>
<dbReference type="Proteomes" id="UP000269573">
    <property type="component" value="Unassembled WGS sequence"/>
</dbReference>
<accession>A0A3M8DK29</accession>
<dbReference type="AlphaFoldDB" id="A0A3M8DK29"/>